<dbReference type="EMBL" id="CP104558">
    <property type="protein sequence ID" value="UXH42721.1"/>
    <property type="molecule type" value="Genomic_DNA"/>
</dbReference>
<keyword evidence="2" id="KW-1185">Reference proteome</keyword>
<evidence type="ECO:0000313" key="1">
    <source>
        <dbReference type="EMBL" id="UXH42721.1"/>
    </source>
</evidence>
<accession>A0ACD4C2S2</accession>
<sequence>MERMMFDPQALKEIRKKADEISYYCMSRDQLADPHRISMALDQVCRALAMFAEMELHRMQHQHIPYDPQSYIKGRLGIAYRSVLQVPQEDSNTA</sequence>
<gene>
    <name evidence="1" type="ORF">N5C46_13375</name>
</gene>
<evidence type="ECO:0000313" key="2">
    <source>
        <dbReference type="Proteomes" id="UP001064027"/>
    </source>
</evidence>
<name>A0ACD4C2S2_9BACI</name>
<reference evidence="1" key="1">
    <citation type="submission" date="2022-09" db="EMBL/GenBank/DDBJ databases">
        <title>Complete genome sequence of Rossellomorea vietnamensis strain RL-WG62, a newly isolated PGPR with the potential for plant salinity stress alleviation.</title>
        <authorList>
            <person name="Ren L."/>
            <person name="Wang G."/>
            <person name="Hu H."/>
        </authorList>
    </citation>
    <scope>NUCLEOTIDE SEQUENCE</scope>
    <source>
        <strain evidence="1">RL-WG62</strain>
    </source>
</reference>
<protein>
    <submittedName>
        <fullName evidence="1">Uncharacterized protein</fullName>
    </submittedName>
</protein>
<organism evidence="1 2">
    <name type="scientific">Rossellomorea vietnamensis</name>
    <dbReference type="NCBI Taxonomy" id="218284"/>
    <lineage>
        <taxon>Bacteria</taxon>
        <taxon>Bacillati</taxon>
        <taxon>Bacillota</taxon>
        <taxon>Bacilli</taxon>
        <taxon>Bacillales</taxon>
        <taxon>Bacillaceae</taxon>
        <taxon>Rossellomorea</taxon>
    </lineage>
</organism>
<dbReference type="Proteomes" id="UP001064027">
    <property type="component" value="Chromosome"/>
</dbReference>
<proteinExistence type="predicted"/>